<keyword evidence="5" id="KW-0539">Nucleus</keyword>
<evidence type="ECO:0000259" key="6">
    <source>
        <dbReference type="PROSITE" id="PS50888"/>
    </source>
</evidence>
<keyword evidence="2" id="KW-0805">Transcription regulation</keyword>
<keyword evidence="8" id="KW-1185">Reference proteome</keyword>
<dbReference type="GO" id="GO:0046983">
    <property type="term" value="F:protein dimerization activity"/>
    <property type="evidence" value="ECO:0007669"/>
    <property type="project" value="InterPro"/>
</dbReference>
<evidence type="ECO:0000313" key="7">
    <source>
        <dbReference type="EMBL" id="KAJ8764162.1"/>
    </source>
</evidence>
<feature type="domain" description="BHLH" evidence="6">
    <location>
        <begin position="70"/>
        <end position="119"/>
    </location>
</feature>
<keyword evidence="4" id="KW-0804">Transcription</keyword>
<dbReference type="GO" id="GO:0003700">
    <property type="term" value="F:DNA-binding transcription factor activity"/>
    <property type="evidence" value="ECO:0007669"/>
    <property type="project" value="InterPro"/>
</dbReference>
<evidence type="ECO:0000256" key="5">
    <source>
        <dbReference type="ARBA" id="ARBA00023242"/>
    </source>
</evidence>
<dbReference type="GO" id="GO:0005634">
    <property type="term" value="C:nucleus"/>
    <property type="evidence" value="ECO:0007669"/>
    <property type="project" value="UniProtKB-SubCell"/>
</dbReference>
<keyword evidence="3" id="KW-0238">DNA-binding</keyword>
<reference evidence="7 8" key="1">
    <citation type="submission" date="2021-09" db="EMBL/GenBank/DDBJ databases">
        <title>Genomic insights and catalytic innovation underlie evolution of tropane alkaloids biosynthesis.</title>
        <authorList>
            <person name="Wang Y.-J."/>
            <person name="Tian T."/>
            <person name="Huang J.-P."/>
            <person name="Huang S.-X."/>
        </authorList>
    </citation>
    <scope>NUCLEOTIDE SEQUENCE [LARGE SCALE GENOMIC DNA]</scope>
    <source>
        <strain evidence="7">KIB-2018</strain>
        <tissue evidence="7">Leaf</tissue>
    </source>
</reference>
<name>A0AAV8TBT2_9ROSI</name>
<dbReference type="Pfam" id="PF00010">
    <property type="entry name" value="HLH"/>
    <property type="match status" value="1"/>
</dbReference>
<dbReference type="CDD" id="cd04873">
    <property type="entry name" value="ACT_UUR-ACR-like"/>
    <property type="match status" value="1"/>
</dbReference>
<dbReference type="SMART" id="SM00353">
    <property type="entry name" value="HLH"/>
    <property type="match status" value="1"/>
</dbReference>
<comment type="caution">
    <text evidence="7">The sequence shown here is derived from an EMBL/GenBank/DDBJ whole genome shotgun (WGS) entry which is preliminary data.</text>
</comment>
<organism evidence="7 8">
    <name type="scientific">Erythroxylum novogranatense</name>
    <dbReference type="NCBI Taxonomy" id="1862640"/>
    <lineage>
        <taxon>Eukaryota</taxon>
        <taxon>Viridiplantae</taxon>
        <taxon>Streptophyta</taxon>
        <taxon>Embryophyta</taxon>
        <taxon>Tracheophyta</taxon>
        <taxon>Spermatophyta</taxon>
        <taxon>Magnoliopsida</taxon>
        <taxon>eudicotyledons</taxon>
        <taxon>Gunneridae</taxon>
        <taxon>Pentapetalae</taxon>
        <taxon>rosids</taxon>
        <taxon>fabids</taxon>
        <taxon>Malpighiales</taxon>
        <taxon>Erythroxylaceae</taxon>
        <taxon>Erythroxylum</taxon>
    </lineage>
</organism>
<dbReference type="InterPro" id="IPR045847">
    <property type="entry name" value="AIG1-like"/>
</dbReference>
<protein>
    <recommendedName>
        <fullName evidence="6">BHLH domain-containing protein</fullName>
    </recommendedName>
</protein>
<dbReference type="InterPro" id="IPR011598">
    <property type="entry name" value="bHLH_dom"/>
</dbReference>
<dbReference type="PANTHER" id="PTHR45844">
    <property type="entry name" value="TRANSCRIPTION FACTOR BHLH30"/>
    <property type="match status" value="1"/>
</dbReference>
<dbReference type="PANTHER" id="PTHR45844:SF18">
    <property type="entry name" value="TRANSCRIPTION FACTOR BHLH51"/>
    <property type="match status" value="1"/>
</dbReference>
<sequence length="256" mass="28222">MEDHCFSRLPAKSADIEYVQRNFDEHGQAFFIPWPQIRCASSSASSPFQGQRFPPLSIPVKEIAEDTTPSVSKSHSLAEKQRRGRINTQLGILRELIPKSEKMDKAALLASAIDHVKDLKSKATEVSKFCNVPTEIDEVTVECVACQDSSTSNNNKDKKSGLIRASVCCDDRPELFSELIRAVKGSRLAVVGADIASVGGRVKTILVLCNKDDKEEVCLNTIKQSLKVVLARIASSATPPSDRVRSKRQRFFYPSG</sequence>
<comment type="subcellular location">
    <subcellularLocation>
        <location evidence="1">Nucleus</location>
    </subcellularLocation>
</comment>
<evidence type="ECO:0000313" key="8">
    <source>
        <dbReference type="Proteomes" id="UP001159364"/>
    </source>
</evidence>
<evidence type="ECO:0000256" key="4">
    <source>
        <dbReference type="ARBA" id="ARBA00023163"/>
    </source>
</evidence>
<dbReference type="GO" id="GO:0003677">
    <property type="term" value="F:DNA binding"/>
    <property type="evidence" value="ECO:0007669"/>
    <property type="project" value="UniProtKB-KW"/>
</dbReference>
<proteinExistence type="predicted"/>
<dbReference type="SUPFAM" id="SSF47459">
    <property type="entry name" value="HLH, helix-loop-helix DNA-binding domain"/>
    <property type="match status" value="1"/>
</dbReference>
<dbReference type="EMBL" id="JAIWQS010000005">
    <property type="protein sequence ID" value="KAJ8764162.1"/>
    <property type="molecule type" value="Genomic_DNA"/>
</dbReference>
<dbReference type="Proteomes" id="UP001159364">
    <property type="component" value="Linkage Group LG05"/>
</dbReference>
<dbReference type="Gene3D" id="4.10.280.10">
    <property type="entry name" value="Helix-loop-helix DNA-binding domain"/>
    <property type="match status" value="1"/>
</dbReference>
<evidence type="ECO:0000256" key="3">
    <source>
        <dbReference type="ARBA" id="ARBA00023125"/>
    </source>
</evidence>
<dbReference type="InterPro" id="IPR036638">
    <property type="entry name" value="HLH_DNA-bd_sf"/>
</dbReference>
<evidence type="ECO:0000256" key="1">
    <source>
        <dbReference type="ARBA" id="ARBA00004123"/>
    </source>
</evidence>
<dbReference type="AlphaFoldDB" id="A0AAV8TBT2"/>
<accession>A0AAV8TBT2</accession>
<gene>
    <name evidence="7" type="ORF">K2173_005079</name>
</gene>
<evidence type="ECO:0000256" key="2">
    <source>
        <dbReference type="ARBA" id="ARBA00023015"/>
    </source>
</evidence>
<dbReference type="PROSITE" id="PS50888">
    <property type="entry name" value="BHLH"/>
    <property type="match status" value="1"/>
</dbReference>